<accession>A0A5P8JQL9</accession>
<evidence type="ECO:0000313" key="2">
    <source>
        <dbReference type="Proteomes" id="UP000388452"/>
    </source>
</evidence>
<reference evidence="1 2" key="1">
    <citation type="submission" date="2019-10" db="EMBL/GenBank/DDBJ databases">
        <title>Genome sequencing of Lactobacillus manihotivorans.</title>
        <authorList>
            <person name="Kim K."/>
        </authorList>
    </citation>
    <scope>NUCLEOTIDE SEQUENCE [LARGE SCALE GENOMIC DNA]</scope>
    <source>
        <strain evidence="1 2">LM010</strain>
    </source>
</reference>
<gene>
    <name evidence="1" type="ORF">LM010_08195</name>
</gene>
<dbReference type="Proteomes" id="UP000388452">
    <property type="component" value="Chromosome"/>
</dbReference>
<protein>
    <submittedName>
        <fullName evidence="1">Uncharacterized protein</fullName>
    </submittedName>
</protein>
<dbReference type="EMBL" id="CP045068">
    <property type="protein sequence ID" value="QFQ91403.1"/>
    <property type="molecule type" value="Genomic_DNA"/>
</dbReference>
<evidence type="ECO:0000313" key="1">
    <source>
        <dbReference type="EMBL" id="QFQ91403.1"/>
    </source>
</evidence>
<dbReference type="RefSeq" id="WP_152164726.1">
    <property type="nucleotide sequence ID" value="NZ_CP045068.1"/>
</dbReference>
<organism evidence="1 2">
    <name type="scientific">Lacticaseibacillus manihotivorans</name>
    <dbReference type="NCBI Taxonomy" id="88233"/>
    <lineage>
        <taxon>Bacteria</taxon>
        <taxon>Bacillati</taxon>
        <taxon>Bacillota</taxon>
        <taxon>Bacilli</taxon>
        <taxon>Lactobacillales</taxon>
        <taxon>Lactobacillaceae</taxon>
        <taxon>Lacticaseibacillus</taxon>
    </lineage>
</organism>
<proteinExistence type="predicted"/>
<name>A0A5P8JQL9_9LACO</name>
<dbReference type="AlphaFoldDB" id="A0A5P8JQL9"/>
<sequence>MSWQTEKNGPIACGNEIKDDAGFWRHPQISSAKNKTSGFLGSFFRRKNIGGFCRFLKPAAPATWPIFRSAANSLPPTDFRAQAQEINKEPRQ</sequence>